<dbReference type="Pfam" id="PF00535">
    <property type="entry name" value="Glycos_transf_2"/>
    <property type="match status" value="2"/>
</dbReference>
<organism evidence="2 3">
    <name type="scientific">Candidatus Faecousia excrementigallinarum</name>
    <dbReference type="NCBI Taxonomy" id="2840806"/>
    <lineage>
        <taxon>Bacteria</taxon>
        <taxon>Bacillati</taxon>
        <taxon>Bacillota</taxon>
        <taxon>Clostridia</taxon>
        <taxon>Eubacteriales</taxon>
        <taxon>Oscillospiraceae</taxon>
        <taxon>Faecousia</taxon>
    </lineage>
</organism>
<reference evidence="2" key="1">
    <citation type="submission" date="2020-10" db="EMBL/GenBank/DDBJ databases">
        <authorList>
            <person name="Gilroy R."/>
        </authorList>
    </citation>
    <scope>NUCLEOTIDE SEQUENCE</scope>
    <source>
        <strain evidence="2">13361</strain>
    </source>
</reference>
<reference evidence="2" key="2">
    <citation type="journal article" date="2021" name="PeerJ">
        <title>Extensive microbial diversity within the chicken gut microbiome revealed by metagenomics and culture.</title>
        <authorList>
            <person name="Gilroy R."/>
            <person name="Ravi A."/>
            <person name="Getino M."/>
            <person name="Pursley I."/>
            <person name="Horton D.L."/>
            <person name="Alikhan N.F."/>
            <person name="Baker D."/>
            <person name="Gharbi K."/>
            <person name="Hall N."/>
            <person name="Watson M."/>
            <person name="Adriaenssens E.M."/>
            <person name="Foster-Nyarko E."/>
            <person name="Jarju S."/>
            <person name="Secka A."/>
            <person name="Antonio M."/>
            <person name="Oren A."/>
            <person name="Chaudhuri R.R."/>
            <person name="La Ragione R."/>
            <person name="Hildebrand F."/>
            <person name="Pallen M.J."/>
        </authorList>
    </citation>
    <scope>NUCLEOTIDE SEQUENCE</scope>
    <source>
        <strain evidence="2">13361</strain>
    </source>
</reference>
<evidence type="ECO:0000313" key="2">
    <source>
        <dbReference type="EMBL" id="HIQ68232.1"/>
    </source>
</evidence>
<evidence type="ECO:0000259" key="1">
    <source>
        <dbReference type="Pfam" id="PF00535"/>
    </source>
</evidence>
<dbReference type="InterPro" id="IPR050834">
    <property type="entry name" value="Glycosyltransf_2"/>
</dbReference>
<dbReference type="AlphaFoldDB" id="A0A9D0Z374"/>
<name>A0A9D0Z374_9FIRM</name>
<dbReference type="Gene3D" id="3.90.550.10">
    <property type="entry name" value="Spore Coat Polysaccharide Biosynthesis Protein SpsA, Chain A"/>
    <property type="match status" value="2"/>
</dbReference>
<accession>A0A9D0Z374</accession>
<sequence>MLGVLGTTAKAVRKLNFRRKSRRFIRRPLYTPEELQAQRQQHFPVEPLFSIIVPLYNTPGDFLEEMLQSVLAQTYGKWELCLADGSDNGTQVEDICRRYAREDDRIHYRRLPQNLGISGNTNACLSMAAGDYICLFDHDDLLHPAALFSFAKAIHQTGADFLYTDELIFTRTPAHPKFIHFKPDYSPENLLSNNYICHFSAFRKSLLDRVGPLRSQYDGSQDHEFYLRATAAAQKVVHIPQVLYYWRSHANSVARDLDCKAYAFHSGRQAVTDFLAEQGLSVQVESTPISPVIYRIHYPLAAPPPVSVLIPGNNNYALLSRCVESILENNTYPNSEILIVDNGSSQKKLLDYYEQLQTRHPNVRVLSCPWQTFSQAYALGAGEAKGELLLLLNPALMATQPGWIEEMVMLGQKEQTGCVGARICFPNQTIAHAGLLILPGEPPVRAFYRQSAADTGYMGRLHFAQQYSAVSGACMLVKKDLWMELGSRLPDDGWDVCFCLRLEKAGYRVLWTPWAKLTVKKARHIYPRPPSPVPRQWCSFPYDPCYNPNFCGHGVGFVPKARPFRDFPPALAANTEDKGITNKNQYNHYSEKRN</sequence>
<dbReference type="CDD" id="cd04184">
    <property type="entry name" value="GT2_RfbC_Mx_like"/>
    <property type="match status" value="1"/>
</dbReference>
<dbReference type="InterPro" id="IPR029044">
    <property type="entry name" value="Nucleotide-diphossugar_trans"/>
</dbReference>
<proteinExistence type="predicted"/>
<protein>
    <submittedName>
        <fullName evidence="2">Glycosyltransferase</fullName>
    </submittedName>
</protein>
<dbReference type="SUPFAM" id="SSF53448">
    <property type="entry name" value="Nucleotide-diphospho-sugar transferases"/>
    <property type="match status" value="2"/>
</dbReference>
<dbReference type="InterPro" id="IPR001173">
    <property type="entry name" value="Glyco_trans_2-like"/>
</dbReference>
<evidence type="ECO:0000313" key="3">
    <source>
        <dbReference type="Proteomes" id="UP000886796"/>
    </source>
</evidence>
<dbReference type="EMBL" id="DVFK01000094">
    <property type="protein sequence ID" value="HIQ68232.1"/>
    <property type="molecule type" value="Genomic_DNA"/>
</dbReference>
<gene>
    <name evidence="2" type="ORF">IAB74_06975</name>
</gene>
<feature type="domain" description="Glycosyltransferase 2-like" evidence="1">
    <location>
        <begin position="307"/>
        <end position="436"/>
    </location>
</feature>
<dbReference type="PANTHER" id="PTHR43685:SF2">
    <property type="entry name" value="GLYCOSYLTRANSFERASE 2-LIKE DOMAIN-CONTAINING PROTEIN"/>
    <property type="match status" value="1"/>
</dbReference>
<feature type="domain" description="Glycosyltransferase 2-like" evidence="1">
    <location>
        <begin position="50"/>
        <end position="209"/>
    </location>
</feature>
<dbReference type="Proteomes" id="UP000886796">
    <property type="component" value="Unassembled WGS sequence"/>
</dbReference>
<comment type="caution">
    <text evidence="2">The sequence shown here is derived from an EMBL/GenBank/DDBJ whole genome shotgun (WGS) entry which is preliminary data.</text>
</comment>
<dbReference type="PANTHER" id="PTHR43685">
    <property type="entry name" value="GLYCOSYLTRANSFERASE"/>
    <property type="match status" value="1"/>
</dbReference>